<sequence>MEISDLNFEGTPPEIAEQIFKKLIGPMFDHLAKTNPKIAIEFGYCIAGNGIACYLNSIKEVNQAEKSIIQVTQSMAADIKHHRNKVC</sequence>
<evidence type="ECO:0000313" key="2">
    <source>
        <dbReference type="Proteomes" id="UP000490535"/>
    </source>
</evidence>
<reference evidence="2" key="1">
    <citation type="journal article" date="2020" name="MBio">
        <title>Horizontal gene transfer to a defensive symbiont with a reduced genome amongst a multipartite beetle microbiome.</title>
        <authorList>
            <person name="Waterworth S.C."/>
            <person name="Florez L.V."/>
            <person name="Rees E.R."/>
            <person name="Hertweck C."/>
            <person name="Kaltenpoth M."/>
            <person name="Kwan J.C."/>
        </authorList>
    </citation>
    <scope>NUCLEOTIDE SEQUENCE [LARGE SCALE GENOMIC DNA]</scope>
</reference>
<evidence type="ECO:0000313" key="1">
    <source>
        <dbReference type="EMBL" id="KAF1025022.1"/>
    </source>
</evidence>
<proteinExistence type="predicted"/>
<protein>
    <submittedName>
        <fullName evidence="1">Uncharacterized protein</fullName>
    </submittedName>
</protein>
<dbReference type="AlphaFoldDB" id="A0A833PEU1"/>
<dbReference type="EMBL" id="WNDP01000048">
    <property type="protein sequence ID" value="KAF1025022.1"/>
    <property type="molecule type" value="Genomic_DNA"/>
</dbReference>
<name>A0A833PEU1_ACIBZ</name>
<gene>
    <name evidence="1" type="ORF">GAK29_02191</name>
</gene>
<organism evidence="1 2">
    <name type="scientific">Acinetobacter bereziniae</name>
    <name type="common">Acinetobacter genomosp. 10</name>
    <dbReference type="NCBI Taxonomy" id="106648"/>
    <lineage>
        <taxon>Bacteria</taxon>
        <taxon>Pseudomonadati</taxon>
        <taxon>Pseudomonadota</taxon>
        <taxon>Gammaproteobacteria</taxon>
        <taxon>Moraxellales</taxon>
        <taxon>Moraxellaceae</taxon>
        <taxon>Acinetobacter</taxon>
    </lineage>
</organism>
<dbReference type="Proteomes" id="UP000490535">
    <property type="component" value="Unassembled WGS sequence"/>
</dbReference>
<comment type="caution">
    <text evidence="1">The sequence shown here is derived from an EMBL/GenBank/DDBJ whole genome shotgun (WGS) entry which is preliminary data.</text>
</comment>
<accession>A0A833PEU1</accession>